<dbReference type="CDD" id="cd12531">
    <property type="entry name" value="RRM3_MEI2_like"/>
    <property type="match status" value="1"/>
</dbReference>
<dbReference type="InterPro" id="IPR034454">
    <property type="entry name" value="MEI2-like_RRM3"/>
</dbReference>
<evidence type="ECO:0000256" key="2">
    <source>
        <dbReference type="SAM" id="MobiDB-lite"/>
    </source>
</evidence>
<feature type="region of interest" description="Disordered" evidence="2">
    <location>
        <begin position="228"/>
        <end position="249"/>
    </location>
</feature>
<accession>A0A2G9H8J2</accession>
<dbReference type="OrthoDB" id="417481at2759"/>
<name>A0A2G9H8J2_9LAMI</name>
<protein>
    <recommendedName>
        <fullName evidence="3">Mei2-like C-terminal RNA recognition motif domain-containing protein</fullName>
    </recommendedName>
</protein>
<dbReference type="GO" id="GO:0003723">
    <property type="term" value="F:RNA binding"/>
    <property type="evidence" value="ECO:0007669"/>
    <property type="project" value="UniProtKB-KW"/>
</dbReference>
<reference evidence="5" key="1">
    <citation type="journal article" date="2018" name="Gigascience">
        <title>Genome assembly of the Pink Ipe (Handroanthus impetiginosus, Bignoniaceae), a highly valued, ecologically keystone Neotropical timber forest tree.</title>
        <authorList>
            <person name="Silva-Junior O.B."/>
            <person name="Grattapaglia D."/>
            <person name="Novaes E."/>
            <person name="Collevatti R.G."/>
        </authorList>
    </citation>
    <scope>NUCLEOTIDE SEQUENCE [LARGE SCALE GENOMIC DNA]</scope>
    <source>
        <strain evidence="5">cv. UFG-1</strain>
    </source>
</reference>
<gene>
    <name evidence="4" type="ORF">CDL12_13552</name>
</gene>
<keyword evidence="1" id="KW-0694">RNA-binding</keyword>
<proteinExistence type="predicted"/>
<organism evidence="4 5">
    <name type="scientific">Handroanthus impetiginosus</name>
    <dbReference type="NCBI Taxonomy" id="429701"/>
    <lineage>
        <taxon>Eukaryota</taxon>
        <taxon>Viridiplantae</taxon>
        <taxon>Streptophyta</taxon>
        <taxon>Embryophyta</taxon>
        <taxon>Tracheophyta</taxon>
        <taxon>Spermatophyta</taxon>
        <taxon>Magnoliopsida</taxon>
        <taxon>eudicotyledons</taxon>
        <taxon>Gunneridae</taxon>
        <taxon>Pentapetalae</taxon>
        <taxon>asterids</taxon>
        <taxon>lamiids</taxon>
        <taxon>Lamiales</taxon>
        <taxon>Bignoniaceae</taxon>
        <taxon>Crescentiina</taxon>
        <taxon>Tabebuia alliance</taxon>
        <taxon>Handroanthus</taxon>
    </lineage>
</organism>
<dbReference type="STRING" id="429701.A0A2G9H8J2"/>
<comment type="caution">
    <text evidence="4">The sequence shown here is derived from an EMBL/GenBank/DDBJ whole genome shotgun (WGS) entry which is preliminary data.</text>
</comment>
<dbReference type="InterPro" id="IPR007201">
    <property type="entry name" value="Mei2-like_Rrm_C"/>
</dbReference>
<dbReference type="SUPFAM" id="SSF54928">
    <property type="entry name" value="RNA-binding domain, RBD"/>
    <property type="match status" value="1"/>
</dbReference>
<dbReference type="InterPro" id="IPR035979">
    <property type="entry name" value="RBD_domain_sf"/>
</dbReference>
<feature type="compositionally biased region" description="Polar residues" evidence="2">
    <location>
        <begin position="232"/>
        <end position="242"/>
    </location>
</feature>
<dbReference type="AlphaFoldDB" id="A0A2G9H8J2"/>
<sequence>MSFLSRPFEGTSYEGRSFMDNICSGGAARGSPVFSTKSSPRQTPLFLGNQHFPGLATSNLNSLAERGRSRRVESTGIPVDYKKHFQLNLDKIRSGEDTQTTLMIKNIPNKYTSKMLLATIDEHHKGTYDFFYLPIDFKNKCNMGYAFINMLSPLNIIPFYEAFNGKKWEKFNSEKVASLAYARIQGKAALVAHFQYSSLMNEDKCCRPILFYSGNPESIDKTIQANLPAHKSNGSTPSQMVSVDQVEKR</sequence>
<feature type="domain" description="Mei2-like C-terminal RNA recognition motif" evidence="3">
    <location>
        <begin position="100"/>
        <end position="195"/>
    </location>
</feature>
<evidence type="ECO:0000313" key="4">
    <source>
        <dbReference type="EMBL" id="PIN13824.1"/>
    </source>
</evidence>
<dbReference type="Pfam" id="PF04059">
    <property type="entry name" value="RRM_2"/>
    <property type="match status" value="1"/>
</dbReference>
<keyword evidence="5" id="KW-1185">Reference proteome</keyword>
<evidence type="ECO:0000259" key="3">
    <source>
        <dbReference type="Pfam" id="PF04059"/>
    </source>
</evidence>
<dbReference type="Proteomes" id="UP000231279">
    <property type="component" value="Unassembled WGS sequence"/>
</dbReference>
<dbReference type="PANTHER" id="PTHR23189">
    <property type="entry name" value="RNA RECOGNITION MOTIF-CONTAINING"/>
    <property type="match status" value="1"/>
</dbReference>
<evidence type="ECO:0000256" key="1">
    <source>
        <dbReference type="ARBA" id="ARBA00022884"/>
    </source>
</evidence>
<dbReference type="EMBL" id="NKXS01002402">
    <property type="protein sequence ID" value="PIN13824.1"/>
    <property type="molecule type" value="Genomic_DNA"/>
</dbReference>
<evidence type="ECO:0000313" key="5">
    <source>
        <dbReference type="Proteomes" id="UP000231279"/>
    </source>
</evidence>